<dbReference type="GO" id="GO:0005546">
    <property type="term" value="F:phosphatidylinositol-4,5-bisphosphate binding"/>
    <property type="evidence" value="ECO:0007669"/>
    <property type="project" value="TreeGrafter"/>
</dbReference>
<sequence length="468" mass="53428">MQKRLRKVLTSLKEHSTVNYAKMVTVGGFCNMDLLIIKATSPNDLPLPEKYIQELLKIFSISQSSFQAFSLSFTRRFGKTKCWRVALKCLLLLHRLLRSLPQNSPLRTELIWTRSNGLISLSPCRFRDQSSSASDDYTAFIRSYAQLLDEVLNYYSLGNKETQEHDHNQEEQKVEDHEESLSDKMKRMGKILEVLPHLQSLIDRAMDCRPFGSAARSFMVQSAMKQIIRDSFVCYTTYRKEIVVVLDNLFQLPYKSSVSAFGIYKKAAVQSNQLCEFYDWCKAKGLCGSYEYPFIERIPQIQIQALETLLKGMWELTVSSTSPSGSSSSVVEEFSQSSSTEEDDKRDREFMALSENKSVIPRKFCGEDEEPLIKFEDHGDEDESWETLLDASINMPPGHPNLLCFNNCNGYGEDHGIGIRSQFHGEHQEVDPKMQNSNQNALAGVRYPCAVPNYQGSFGFNNTYPWGL</sequence>
<dbReference type="InterPro" id="IPR013809">
    <property type="entry name" value="ENTH"/>
</dbReference>
<evidence type="ECO:0000256" key="2">
    <source>
        <dbReference type="ARBA" id="ARBA00004555"/>
    </source>
</evidence>
<dbReference type="PANTHER" id="PTHR22951:SF22">
    <property type="entry name" value="ENTH DOMAIN-CONTAINING PROTEIN"/>
    <property type="match status" value="1"/>
</dbReference>
<evidence type="ECO:0000256" key="1">
    <source>
        <dbReference type="ARBA" id="ARBA00004132"/>
    </source>
</evidence>
<dbReference type="GO" id="GO:0000149">
    <property type="term" value="F:SNARE binding"/>
    <property type="evidence" value="ECO:0007669"/>
    <property type="project" value="TreeGrafter"/>
</dbReference>
<dbReference type="Gene3D" id="1.20.58.150">
    <property type="entry name" value="ANTH domain"/>
    <property type="match status" value="1"/>
</dbReference>
<feature type="compositionally biased region" description="Low complexity" evidence="6">
    <location>
        <begin position="320"/>
        <end position="339"/>
    </location>
</feature>
<dbReference type="PROSITE" id="PS50942">
    <property type="entry name" value="ENTH"/>
    <property type="match status" value="1"/>
</dbReference>
<feature type="domain" description="ENTH" evidence="7">
    <location>
        <begin position="24"/>
        <end position="162"/>
    </location>
</feature>
<keyword evidence="4" id="KW-0968">Cytoplasmic vesicle</keyword>
<dbReference type="Pfam" id="PF07651">
    <property type="entry name" value="ANTH"/>
    <property type="match status" value="1"/>
</dbReference>
<feature type="region of interest" description="Disordered" evidence="6">
    <location>
        <begin position="320"/>
        <end position="347"/>
    </location>
</feature>
<dbReference type="Proteomes" id="UP000813462">
    <property type="component" value="Unassembled WGS sequence"/>
</dbReference>
<dbReference type="InterPro" id="IPR008942">
    <property type="entry name" value="ENTH_VHS"/>
</dbReference>
<gene>
    <name evidence="8" type="ORF">FEM48_Zijuj10G0114100</name>
</gene>
<reference evidence="8" key="1">
    <citation type="journal article" date="2021" name="Front. Plant Sci.">
        <title>Chromosome-Scale Genome Assembly for Chinese Sour Jujube and Insights Into Its Genome Evolution and Domestication Signature.</title>
        <authorList>
            <person name="Shen L.-Y."/>
            <person name="Luo H."/>
            <person name="Wang X.-L."/>
            <person name="Wang X.-M."/>
            <person name="Qiu X.-J."/>
            <person name="Liu H."/>
            <person name="Zhou S.-S."/>
            <person name="Jia K.-H."/>
            <person name="Nie S."/>
            <person name="Bao Y.-T."/>
            <person name="Zhang R.-G."/>
            <person name="Yun Q.-Z."/>
            <person name="Chai Y.-H."/>
            <person name="Lu J.-Y."/>
            <person name="Li Y."/>
            <person name="Zhao S.-W."/>
            <person name="Mao J.-F."/>
            <person name="Jia S.-G."/>
            <person name="Mao Y.-M."/>
        </authorList>
    </citation>
    <scope>NUCLEOTIDE SEQUENCE</scope>
    <source>
        <strain evidence="8">AT0</strain>
        <tissue evidence="8">Leaf</tissue>
    </source>
</reference>
<keyword evidence="5" id="KW-0175">Coiled coil</keyword>
<evidence type="ECO:0000256" key="5">
    <source>
        <dbReference type="SAM" id="Coils"/>
    </source>
</evidence>
<dbReference type="AlphaFoldDB" id="A0A978UN37"/>
<dbReference type="GO" id="GO:0048268">
    <property type="term" value="P:clathrin coat assembly"/>
    <property type="evidence" value="ECO:0007669"/>
    <property type="project" value="InterPro"/>
</dbReference>
<protein>
    <recommendedName>
        <fullName evidence="7">ENTH domain-containing protein</fullName>
    </recommendedName>
</protein>
<dbReference type="GO" id="GO:0005794">
    <property type="term" value="C:Golgi apparatus"/>
    <property type="evidence" value="ECO:0007669"/>
    <property type="project" value="UniProtKB-SubCell"/>
</dbReference>
<proteinExistence type="predicted"/>
<dbReference type="GO" id="GO:0072583">
    <property type="term" value="P:clathrin-dependent endocytosis"/>
    <property type="evidence" value="ECO:0007669"/>
    <property type="project" value="InterPro"/>
</dbReference>
<dbReference type="EMBL" id="JAEACU010000010">
    <property type="protein sequence ID" value="KAH7516239.1"/>
    <property type="molecule type" value="Genomic_DNA"/>
</dbReference>
<dbReference type="GO" id="GO:0005545">
    <property type="term" value="F:1-phosphatidylinositol binding"/>
    <property type="evidence" value="ECO:0007669"/>
    <property type="project" value="InterPro"/>
</dbReference>
<dbReference type="SUPFAM" id="SSF89009">
    <property type="entry name" value="GAT-like domain"/>
    <property type="match status" value="1"/>
</dbReference>
<evidence type="ECO:0000313" key="8">
    <source>
        <dbReference type="EMBL" id="KAH7516239.1"/>
    </source>
</evidence>
<dbReference type="GO" id="GO:0032050">
    <property type="term" value="F:clathrin heavy chain binding"/>
    <property type="evidence" value="ECO:0007669"/>
    <property type="project" value="TreeGrafter"/>
</dbReference>
<accession>A0A978UN37</accession>
<comment type="subcellular location">
    <subcellularLocation>
        <location evidence="1">Cytoplasmic vesicle</location>
        <location evidence="1">Clathrin-coated vesicle</location>
    </subcellularLocation>
    <subcellularLocation>
        <location evidence="2">Golgi apparatus</location>
    </subcellularLocation>
</comment>
<dbReference type="Gene3D" id="1.25.40.90">
    <property type="match status" value="1"/>
</dbReference>
<evidence type="ECO:0000256" key="4">
    <source>
        <dbReference type="ARBA" id="ARBA00023329"/>
    </source>
</evidence>
<dbReference type="FunFam" id="1.20.58.150:FF:000005">
    <property type="entry name" value="putative clathrin assembly protein At2g25430"/>
    <property type="match status" value="1"/>
</dbReference>
<dbReference type="GO" id="GO:0006900">
    <property type="term" value="P:vesicle budding from membrane"/>
    <property type="evidence" value="ECO:0007669"/>
    <property type="project" value="TreeGrafter"/>
</dbReference>
<dbReference type="GO" id="GO:0005905">
    <property type="term" value="C:clathrin-coated pit"/>
    <property type="evidence" value="ECO:0007669"/>
    <property type="project" value="TreeGrafter"/>
</dbReference>
<dbReference type="GO" id="GO:0030136">
    <property type="term" value="C:clathrin-coated vesicle"/>
    <property type="evidence" value="ECO:0007669"/>
    <property type="project" value="UniProtKB-SubCell"/>
</dbReference>
<organism evidence="8 9">
    <name type="scientific">Ziziphus jujuba var. spinosa</name>
    <dbReference type="NCBI Taxonomy" id="714518"/>
    <lineage>
        <taxon>Eukaryota</taxon>
        <taxon>Viridiplantae</taxon>
        <taxon>Streptophyta</taxon>
        <taxon>Embryophyta</taxon>
        <taxon>Tracheophyta</taxon>
        <taxon>Spermatophyta</taxon>
        <taxon>Magnoliopsida</taxon>
        <taxon>eudicotyledons</taxon>
        <taxon>Gunneridae</taxon>
        <taxon>Pentapetalae</taxon>
        <taxon>rosids</taxon>
        <taxon>fabids</taxon>
        <taxon>Rosales</taxon>
        <taxon>Rhamnaceae</taxon>
        <taxon>Paliureae</taxon>
        <taxon>Ziziphus</taxon>
    </lineage>
</organism>
<keyword evidence="3" id="KW-0333">Golgi apparatus</keyword>
<evidence type="ECO:0000313" key="9">
    <source>
        <dbReference type="Proteomes" id="UP000813462"/>
    </source>
</evidence>
<dbReference type="InterPro" id="IPR011417">
    <property type="entry name" value="ANTH_dom"/>
</dbReference>
<dbReference type="InterPro" id="IPR014712">
    <property type="entry name" value="ANTH_dom_sf"/>
</dbReference>
<dbReference type="InterPro" id="IPR045192">
    <property type="entry name" value="AP180-like"/>
</dbReference>
<comment type="caution">
    <text evidence="8">The sequence shown here is derived from an EMBL/GenBank/DDBJ whole genome shotgun (WGS) entry which is preliminary data.</text>
</comment>
<feature type="coiled-coil region" evidence="5">
    <location>
        <begin position="160"/>
        <end position="187"/>
    </location>
</feature>
<dbReference type="SUPFAM" id="SSF48464">
    <property type="entry name" value="ENTH/VHS domain"/>
    <property type="match status" value="1"/>
</dbReference>
<evidence type="ECO:0000256" key="3">
    <source>
        <dbReference type="ARBA" id="ARBA00023034"/>
    </source>
</evidence>
<dbReference type="SMART" id="SM00273">
    <property type="entry name" value="ENTH"/>
    <property type="match status" value="1"/>
</dbReference>
<dbReference type="OrthoDB" id="1723360at2759"/>
<name>A0A978UN37_ZIZJJ</name>
<evidence type="ECO:0000256" key="6">
    <source>
        <dbReference type="SAM" id="MobiDB-lite"/>
    </source>
</evidence>
<evidence type="ECO:0000259" key="7">
    <source>
        <dbReference type="PROSITE" id="PS50942"/>
    </source>
</evidence>
<dbReference type="PANTHER" id="PTHR22951">
    <property type="entry name" value="CLATHRIN ASSEMBLY PROTEIN"/>
    <property type="match status" value="1"/>
</dbReference>